<dbReference type="Pfam" id="PF10441">
    <property type="entry name" value="Urb2"/>
    <property type="match status" value="1"/>
</dbReference>
<organism evidence="3 4">
    <name type="scientific">Pseudozyma antarctica (strain T-34)</name>
    <name type="common">Yeast</name>
    <name type="synonym">Candida antarctica</name>
    <dbReference type="NCBI Taxonomy" id="1151754"/>
    <lineage>
        <taxon>Eukaryota</taxon>
        <taxon>Fungi</taxon>
        <taxon>Dikarya</taxon>
        <taxon>Basidiomycota</taxon>
        <taxon>Ustilaginomycotina</taxon>
        <taxon>Ustilaginomycetes</taxon>
        <taxon>Ustilaginales</taxon>
        <taxon>Ustilaginaceae</taxon>
        <taxon>Moesziomyces</taxon>
    </lineage>
</organism>
<reference evidence="4" key="1">
    <citation type="journal article" date="2013" name="Genome Announc.">
        <title>Genome sequence of the basidiomycetous yeast Pseudozyma antarctica T-34, a producer of the glycolipid biosurfactants mannosylerythritol lipids.</title>
        <authorList>
            <person name="Morita T."/>
            <person name="Koike H."/>
            <person name="Koyama Y."/>
            <person name="Hagiwara H."/>
            <person name="Ito E."/>
            <person name="Fukuoka T."/>
            <person name="Imura T."/>
            <person name="Machida M."/>
            <person name="Kitamoto D."/>
        </authorList>
    </citation>
    <scope>NUCLEOTIDE SEQUENCE [LARGE SCALE GENOMIC DNA]</scope>
    <source>
        <strain evidence="4">T-34</strain>
    </source>
</reference>
<dbReference type="STRING" id="1151754.M9MFD2"/>
<evidence type="ECO:0000313" key="3">
    <source>
        <dbReference type="EMBL" id="GAC76078.1"/>
    </source>
</evidence>
<feature type="domain" description="Nucleolar 27S pre-rRNA processing Urb2/Npa2 C-terminal" evidence="2">
    <location>
        <begin position="1343"/>
        <end position="1583"/>
    </location>
</feature>
<gene>
    <name evidence="3" type="ORF">PANT_19d00101</name>
</gene>
<dbReference type="InterPro" id="IPR018849">
    <property type="entry name" value="Urb2/Npa2_C"/>
</dbReference>
<protein>
    <recommendedName>
        <fullName evidence="2">Nucleolar 27S pre-rRNA processing Urb2/Npa2 C-terminal domain-containing protein</fullName>
    </recommendedName>
</protein>
<accession>M9MFD2</accession>
<evidence type="ECO:0000313" key="4">
    <source>
        <dbReference type="Proteomes" id="UP000011976"/>
    </source>
</evidence>
<dbReference type="OrthoDB" id="160374at2759"/>
<dbReference type="Proteomes" id="UP000011976">
    <property type="component" value="Unassembled WGS sequence"/>
</dbReference>
<feature type="compositionally biased region" description="Low complexity" evidence="1">
    <location>
        <begin position="102"/>
        <end position="111"/>
    </location>
</feature>
<name>M9MFD2_PSEA3</name>
<evidence type="ECO:0000259" key="2">
    <source>
        <dbReference type="Pfam" id="PF10441"/>
    </source>
</evidence>
<sequence length="1583" mass="169050">MPSAVRPHGGATGAEPGTSALAAASITTSEQLVKTLRVPQTPANGISKVSIASEAWKSQEFFVPKKAELLSQWLLEHLCSGLRGAASASNHGTPTKGKGKGKQQQQQQQKGKATETTGPIELDLEAWTLLASIIAAQTGSESDLTEAAKRSWLSHLANTQPTLQLAGALARQLEQAQATSDADHSQLLSAAEVSLVKLLPPATSRTAATNIETATDAIHAWLEFFSQPRSSAESQSGLEILKSIVATWATALQYGSNAKRNHHHFCTRTLPALVRALQAVSLQSLQDESAVNSASALLELVKQIAAESLFTEDVHRSLLQAGRNAELGSAVNWKESKAASTEVVQQLVSLLHGQGSDDGITSTAALGSLPVLSELLYTRLSRSESLNSMASSSTTSAGSVRETQLALVRKTMLADWLFPVLPFLVTPSERVSQQNSADRAAARKGVLRGIERDSLYIIGCDEHEAWRSFFSTLFIDIRDDLSRIATDESTSAHAEIVDHFHSLTLLWRLEKSVVEDDLVDILAMAAVQPVAKPTIRSAEELPDSTRAAFDFIREVAALDVRFRTLPALVNNIMRSLPLAAERLAGRGRELAESLYVSQTFLAELAKLCHDSVTAMQVPDLVHRIPTMVQNVGAALDALTVDTGKAAKRQRRASGGADSSAAHAETAALLVQLRIAATVVQSVNVAPQLRARSVAAAEELHDSLILPCLDAALASTRAVPAPGVCGVAAAALQLRHSLLSEKWRYDPSEPVKLDGSLPTESLSCLEGAFDERADSLIEILALRDARGAAEAALCQLQFQIVQALLQRAERDTFLGRHESRYCQLISADAAPIAQLLDEIVAVSGSKAGTMWSGRPTQLRGRAELLQAAWLAIVTRWAPLLDRLADEALLARLAAAIVAASEAGAEEDTARGCMRYISTTALRNAAFLELPNVRRHVIACIQQRVDPSGRDVESRLAATTALWLTPSEWIAKPARGALTAKLLALDRDIASAAHQKKAHASGSGWTELRKLLARLLEADFATEADISDADLLSSLRAFVASDEQDPAWQRASLAVIRATVNVLLQRGSLNADTRSALVREALEARRQASGDASHVTFKERAAQDIFAALCSGGVESELLAADAESDVAQKSLEALKTLGAAASLNTAAGVITALELALYHLREIHLRMNGTRSDGSELGAAVTKDVVTTLCILLGRGSLVSDADDAHAKLVRTAADVALELLRCLQGAPAAGACLSYSALVSSLPGVGEQQRVRDGLQRIVSRLDTEQYDATLSQLLAALSSASTLEGAGADADVGALIATVGLVLGSAPEGTSKVAREHLAHWLSLLVGITAGPVRVGAMVASVSALDLLCRHHAMLLRTQDVHAMMQLFATLVGPSARDEASSTISLLPASRRDAVRSAIFSGIVSTLGSLMRLRQDLVLGGLPQLGALLARLCALFRRLKRTPSGMQRRQLRRDLPAWLDPVEVPPLGEHEARALSRLLSSLVAKNVSLKTRGDEGKAQSLAKPFSKHATYVLVAYLRSLTAPNAVVPFEVRAELEVGMLTLCGIMGHHQRDAAMVGMLDAAGKVLMKRIWSEYEKQRYKGQ</sequence>
<dbReference type="EMBL" id="DF196785">
    <property type="protein sequence ID" value="GAC76078.1"/>
    <property type="molecule type" value="Genomic_DNA"/>
</dbReference>
<evidence type="ECO:0000256" key="1">
    <source>
        <dbReference type="SAM" id="MobiDB-lite"/>
    </source>
</evidence>
<feature type="region of interest" description="Disordered" evidence="1">
    <location>
        <begin position="85"/>
        <end position="118"/>
    </location>
</feature>
<proteinExistence type="predicted"/>